<accession>A0A1H8V358</accession>
<evidence type="ECO:0000313" key="1">
    <source>
        <dbReference type="EMBL" id="SEP09859.1"/>
    </source>
</evidence>
<protein>
    <submittedName>
        <fullName evidence="1">Uncharacterized protein</fullName>
    </submittedName>
</protein>
<sequence length="128" mass="13709">MVGALLQIALLTAGLVAAFALLGLLTALFCGTVRLRPVRRRPTDPVHRPLELVAADLRRLARQLALVPAGVPVARRRGLQAAYDDVLVEAAALLEVPHALTLTPLGHARDVERLRLQAALRAAGLDPR</sequence>
<dbReference type="Proteomes" id="UP000198960">
    <property type="component" value="Unassembled WGS sequence"/>
</dbReference>
<dbReference type="AlphaFoldDB" id="A0A1H8V358"/>
<gene>
    <name evidence="1" type="ORF">SAMN05660991_03249</name>
</gene>
<dbReference type="STRING" id="673521.SAMN05660991_03249"/>
<dbReference type="OrthoDB" id="5198389at2"/>
<keyword evidence="2" id="KW-1185">Reference proteome</keyword>
<reference evidence="2" key="1">
    <citation type="submission" date="2016-10" db="EMBL/GenBank/DDBJ databases">
        <authorList>
            <person name="Varghese N."/>
            <person name="Submissions S."/>
        </authorList>
    </citation>
    <scope>NUCLEOTIDE SEQUENCE [LARGE SCALE GENOMIC DNA]</scope>
    <source>
        <strain evidence="2">DSM 45413</strain>
    </source>
</reference>
<organism evidence="1 2">
    <name type="scientific">Trujillonella endophytica</name>
    <dbReference type="NCBI Taxonomy" id="673521"/>
    <lineage>
        <taxon>Bacteria</taxon>
        <taxon>Bacillati</taxon>
        <taxon>Actinomycetota</taxon>
        <taxon>Actinomycetes</taxon>
        <taxon>Geodermatophilales</taxon>
        <taxon>Geodermatophilaceae</taxon>
        <taxon>Trujillonella</taxon>
    </lineage>
</organism>
<proteinExistence type="predicted"/>
<evidence type="ECO:0000313" key="2">
    <source>
        <dbReference type="Proteomes" id="UP000198960"/>
    </source>
</evidence>
<dbReference type="EMBL" id="FOEE01000010">
    <property type="protein sequence ID" value="SEP09859.1"/>
    <property type="molecule type" value="Genomic_DNA"/>
</dbReference>
<name>A0A1H8V358_9ACTN</name>
<dbReference type="RefSeq" id="WP_139220501.1">
    <property type="nucleotide sequence ID" value="NZ_FOEE01000010.1"/>
</dbReference>